<reference evidence="2" key="1">
    <citation type="journal article" date="2020" name="Fungal Divers.">
        <title>Resolving the Mortierellaceae phylogeny through synthesis of multi-gene phylogenetics and phylogenomics.</title>
        <authorList>
            <person name="Vandepol N."/>
            <person name="Liber J."/>
            <person name="Desiro A."/>
            <person name="Na H."/>
            <person name="Kennedy M."/>
            <person name="Barry K."/>
            <person name="Grigoriev I.V."/>
            <person name="Miller A.N."/>
            <person name="O'Donnell K."/>
            <person name="Stajich J.E."/>
            <person name="Bonito G."/>
        </authorList>
    </citation>
    <scope>NUCLEOTIDE SEQUENCE</scope>
    <source>
        <strain evidence="2">NRRL 2591</strain>
    </source>
</reference>
<evidence type="ECO:0000313" key="2">
    <source>
        <dbReference type="EMBL" id="KAF9536258.1"/>
    </source>
</evidence>
<organism evidence="2 3">
    <name type="scientific">Mortierella hygrophila</name>
    <dbReference type="NCBI Taxonomy" id="979708"/>
    <lineage>
        <taxon>Eukaryota</taxon>
        <taxon>Fungi</taxon>
        <taxon>Fungi incertae sedis</taxon>
        <taxon>Mucoromycota</taxon>
        <taxon>Mortierellomycotina</taxon>
        <taxon>Mortierellomycetes</taxon>
        <taxon>Mortierellales</taxon>
        <taxon>Mortierellaceae</taxon>
        <taxon>Mortierella</taxon>
    </lineage>
</organism>
<comment type="caution">
    <text evidence="2">The sequence shown here is derived from an EMBL/GenBank/DDBJ whole genome shotgun (WGS) entry which is preliminary data.</text>
</comment>
<feature type="region of interest" description="Disordered" evidence="1">
    <location>
        <begin position="103"/>
        <end position="140"/>
    </location>
</feature>
<dbReference type="AlphaFoldDB" id="A0A9P6EVI8"/>
<feature type="compositionally biased region" description="Polar residues" evidence="1">
    <location>
        <begin position="1"/>
        <end position="20"/>
    </location>
</feature>
<name>A0A9P6EVI8_9FUNG</name>
<feature type="compositionally biased region" description="Basic and acidic residues" evidence="1">
    <location>
        <begin position="21"/>
        <end position="31"/>
    </location>
</feature>
<sequence length="361" mass="40302">MNTTSSRTRLKRQSSINLDDQSPRCRVRTENSSESPKAHNNFASPSTSTATTASSGTINTHATRSATRAHAATIAATTSTSCVIGEPPRIDDFGGINFTSDLDTFKGGGTHEKGGGTHEEDERENATEEVEEEEAEAEDREEVIADNYGDGLVEVSPSSYAAEYRPKKRGKAPTESYEALMDRMVYMGTQLLTPDVNTDQQMSAVERKEASVMEEIKTQGANIAKATKDAYRPVLAAFKAFCEKEYSGESGQYDVTETKICVFFTGYLFKTTTQKHIYTNRFKDRTIFMFRDDVRSRGVMIWIDYRVQLSPRITGMMRCPDGLSMYPTDRAKSIKLSRASFICKCCKELDQSVPVKYPLWL</sequence>
<dbReference type="Proteomes" id="UP000723463">
    <property type="component" value="Unassembled WGS sequence"/>
</dbReference>
<feature type="compositionally biased region" description="Acidic residues" evidence="1">
    <location>
        <begin position="127"/>
        <end position="140"/>
    </location>
</feature>
<feature type="region of interest" description="Disordered" evidence="1">
    <location>
        <begin position="1"/>
        <end position="58"/>
    </location>
</feature>
<evidence type="ECO:0000256" key="1">
    <source>
        <dbReference type="SAM" id="MobiDB-lite"/>
    </source>
</evidence>
<protein>
    <submittedName>
        <fullName evidence="2">Uncharacterized protein</fullName>
    </submittedName>
</protein>
<keyword evidence="3" id="KW-1185">Reference proteome</keyword>
<feature type="compositionally biased region" description="Basic and acidic residues" evidence="1">
    <location>
        <begin position="109"/>
        <end position="126"/>
    </location>
</feature>
<dbReference type="EMBL" id="JAAAXW010000868">
    <property type="protein sequence ID" value="KAF9536258.1"/>
    <property type="molecule type" value="Genomic_DNA"/>
</dbReference>
<proteinExistence type="predicted"/>
<feature type="compositionally biased region" description="Low complexity" evidence="1">
    <location>
        <begin position="43"/>
        <end position="58"/>
    </location>
</feature>
<evidence type="ECO:0000313" key="3">
    <source>
        <dbReference type="Proteomes" id="UP000723463"/>
    </source>
</evidence>
<gene>
    <name evidence="2" type="ORF">EC957_011808</name>
</gene>
<accession>A0A9P6EVI8</accession>